<sequence length="227" mass="26287">MCGRFTLFADYETIIDRFDIDQMIPKEQYRPSYNIAPSQPVLAVINDGASQRLGYLRWGFIPPWAKDEKIGYKMINARAETLAEKPSFRKPLISKRCIIPADSFYEWKRIDSKRKQPMRIKLKSNELFSFAGLWEKWISPSNEPVYTCTIITTRPNAFMANIHDRMPVILDCHHEKDWLDPANQDSAFLESLLTPCHSDDMEAYEVSPLVNSPHHDSIDVIKQSPAH</sequence>
<dbReference type="Gene3D" id="3.90.1680.10">
    <property type="entry name" value="SOS response associated peptidase-like"/>
    <property type="match status" value="1"/>
</dbReference>
<dbReference type="InterPro" id="IPR036590">
    <property type="entry name" value="SRAP-like"/>
</dbReference>
<accession>A0ABN5AMT2</accession>
<organism evidence="9 10">
    <name type="scientific">Bacillus sonorensis</name>
    <dbReference type="NCBI Taxonomy" id="119858"/>
    <lineage>
        <taxon>Bacteria</taxon>
        <taxon>Bacillati</taxon>
        <taxon>Bacillota</taxon>
        <taxon>Bacilli</taxon>
        <taxon>Bacillales</taxon>
        <taxon>Bacillaceae</taxon>
        <taxon>Bacillus</taxon>
    </lineage>
</organism>
<evidence type="ECO:0000256" key="5">
    <source>
        <dbReference type="ARBA" id="ARBA00023124"/>
    </source>
</evidence>
<dbReference type="EMBL" id="CP021920">
    <property type="protein sequence ID" value="ASB89482.1"/>
    <property type="molecule type" value="Genomic_DNA"/>
</dbReference>
<dbReference type="SUPFAM" id="SSF143081">
    <property type="entry name" value="BB1717-like"/>
    <property type="match status" value="1"/>
</dbReference>
<evidence type="ECO:0000256" key="2">
    <source>
        <dbReference type="ARBA" id="ARBA00022670"/>
    </source>
</evidence>
<dbReference type="PANTHER" id="PTHR13604:SF0">
    <property type="entry name" value="ABASIC SITE PROCESSING PROTEIN HMCES"/>
    <property type="match status" value="1"/>
</dbReference>
<reference evidence="9 10" key="1">
    <citation type="submission" date="2017-06" db="EMBL/GenBank/DDBJ databases">
        <title>Genome sequence of Bacillus sonorensis strain SRCM101395.</title>
        <authorList>
            <person name="Cho S.H."/>
        </authorList>
    </citation>
    <scope>NUCLEOTIDE SEQUENCE [LARGE SCALE GENOMIC DNA]</scope>
    <source>
        <strain evidence="9 10">SRCM101395</strain>
    </source>
</reference>
<evidence type="ECO:0000256" key="6">
    <source>
        <dbReference type="ARBA" id="ARBA00023125"/>
    </source>
</evidence>
<keyword evidence="6" id="KW-0238">DNA-binding</keyword>
<dbReference type="PANTHER" id="PTHR13604">
    <property type="entry name" value="DC12-RELATED"/>
    <property type="match status" value="1"/>
</dbReference>
<dbReference type="GeneID" id="92853087"/>
<keyword evidence="10" id="KW-1185">Reference proteome</keyword>
<evidence type="ECO:0000313" key="10">
    <source>
        <dbReference type="Proteomes" id="UP000196877"/>
    </source>
</evidence>
<gene>
    <name evidence="9" type="ORF">S101395_02975</name>
</gene>
<evidence type="ECO:0000256" key="3">
    <source>
        <dbReference type="ARBA" id="ARBA00022763"/>
    </source>
</evidence>
<comment type="similarity">
    <text evidence="1 8">Belongs to the SOS response-associated peptidase family.</text>
</comment>
<keyword evidence="4 8" id="KW-0378">Hydrolase</keyword>
<dbReference type="EC" id="3.4.-.-" evidence="8"/>
<dbReference type="InterPro" id="IPR003738">
    <property type="entry name" value="SRAP"/>
</dbReference>
<dbReference type="Proteomes" id="UP000196877">
    <property type="component" value="Chromosome"/>
</dbReference>
<evidence type="ECO:0000256" key="7">
    <source>
        <dbReference type="ARBA" id="ARBA00023239"/>
    </source>
</evidence>
<evidence type="ECO:0000313" key="9">
    <source>
        <dbReference type="EMBL" id="ASB89482.1"/>
    </source>
</evidence>
<evidence type="ECO:0000256" key="1">
    <source>
        <dbReference type="ARBA" id="ARBA00008136"/>
    </source>
</evidence>
<keyword evidence="7" id="KW-0456">Lyase</keyword>
<keyword evidence="3" id="KW-0227">DNA damage</keyword>
<keyword evidence="2 8" id="KW-0645">Protease</keyword>
<evidence type="ECO:0000256" key="8">
    <source>
        <dbReference type="RuleBase" id="RU364100"/>
    </source>
</evidence>
<evidence type="ECO:0000256" key="4">
    <source>
        <dbReference type="ARBA" id="ARBA00022801"/>
    </source>
</evidence>
<keyword evidence="5" id="KW-0190">Covalent protein-DNA linkage</keyword>
<proteinExistence type="inferred from homology"/>
<dbReference type="RefSeq" id="WP_006638037.1">
    <property type="nucleotide sequence ID" value="NZ_CABJEH010000017.1"/>
</dbReference>
<protein>
    <recommendedName>
        <fullName evidence="8">Abasic site processing protein</fullName>
        <ecNumber evidence="8">3.4.-.-</ecNumber>
    </recommendedName>
</protein>
<name>A0ABN5AMT2_9BACI</name>
<dbReference type="Pfam" id="PF02586">
    <property type="entry name" value="SRAP"/>
    <property type="match status" value="1"/>
</dbReference>